<name>A0A8S5QSS7_9CAUD</name>
<sequence>MQEDLENEIERKKKDIEDFLRIVKFTGLSQKEIEKRLDYLLDDLSRLMKKRK</sequence>
<organism evidence="1">
    <name type="scientific">Siphoviridae sp. ctETl1</name>
    <dbReference type="NCBI Taxonomy" id="2826207"/>
    <lineage>
        <taxon>Viruses</taxon>
        <taxon>Duplodnaviria</taxon>
        <taxon>Heunggongvirae</taxon>
        <taxon>Uroviricota</taxon>
        <taxon>Caudoviricetes</taxon>
    </lineage>
</organism>
<protein>
    <submittedName>
        <fullName evidence="1">Uncharacterized protein</fullName>
    </submittedName>
</protein>
<reference evidence="1" key="1">
    <citation type="journal article" date="2021" name="Proc. Natl. Acad. Sci. U.S.A.">
        <title>A Catalog of Tens of Thousands of Viruses from Human Metagenomes Reveals Hidden Associations with Chronic Diseases.</title>
        <authorList>
            <person name="Tisza M.J."/>
            <person name="Buck C.B."/>
        </authorList>
    </citation>
    <scope>NUCLEOTIDE SEQUENCE</scope>
    <source>
        <strain evidence="1">CtETl1</strain>
    </source>
</reference>
<evidence type="ECO:0000313" key="1">
    <source>
        <dbReference type="EMBL" id="DAE22343.1"/>
    </source>
</evidence>
<dbReference type="EMBL" id="BK015731">
    <property type="protein sequence ID" value="DAE22343.1"/>
    <property type="molecule type" value="Genomic_DNA"/>
</dbReference>
<proteinExistence type="predicted"/>
<accession>A0A8S5QSS7</accession>